<dbReference type="EMBL" id="JALQCW010000072">
    <property type="protein sequence ID" value="MCK9800851.1"/>
    <property type="molecule type" value="Genomic_DNA"/>
</dbReference>
<dbReference type="Pfam" id="PF07484">
    <property type="entry name" value="Collar"/>
    <property type="match status" value="1"/>
</dbReference>
<accession>A0A9X1YZF0</accession>
<evidence type="ECO:0000313" key="4">
    <source>
        <dbReference type="Proteomes" id="UP001155059"/>
    </source>
</evidence>
<gene>
    <name evidence="3" type="ORF">M1B34_25005</name>
</gene>
<organism evidence="3 4">
    <name type="scientific">Pseudomonas morbosilactucae</name>
    <dbReference type="NCBI Taxonomy" id="2938197"/>
    <lineage>
        <taxon>Bacteria</taxon>
        <taxon>Pseudomonadati</taxon>
        <taxon>Pseudomonadota</taxon>
        <taxon>Gammaproteobacteria</taxon>
        <taxon>Pseudomonadales</taxon>
        <taxon>Pseudomonadaceae</taxon>
        <taxon>Pseudomonas</taxon>
    </lineage>
</organism>
<name>A0A9X1YZF0_9PSED</name>
<dbReference type="AlphaFoldDB" id="A0A9X1YZF0"/>
<evidence type="ECO:0000256" key="1">
    <source>
        <dbReference type="SAM" id="MobiDB-lite"/>
    </source>
</evidence>
<dbReference type="InterPro" id="IPR011083">
    <property type="entry name" value="Phage_tail_collar_dom"/>
</dbReference>
<dbReference type="Gene3D" id="3.90.1340.10">
    <property type="entry name" value="Phage tail collar domain"/>
    <property type="match status" value="1"/>
</dbReference>
<reference evidence="3 4" key="1">
    <citation type="journal article" date="2022" name="Int. J. Syst. Evol. Microbiol.">
        <title>Pseudomonas aegrilactucae sp. nov. and Pseudomonas morbosilactucae sp. nov., pathogens causing bacterial rot of lettuce in Japan.</title>
        <authorList>
            <person name="Sawada H."/>
            <person name="Fujikawa T."/>
            <person name="Satou M."/>
        </authorList>
    </citation>
    <scope>NUCLEOTIDE SEQUENCE [LARGE SCALE GENOMIC DNA]</scope>
    <source>
        <strain evidence="3 4">MAFF 302030</strain>
    </source>
</reference>
<dbReference type="SUPFAM" id="SSF88874">
    <property type="entry name" value="Receptor-binding domain of short tail fibre protein gp12"/>
    <property type="match status" value="1"/>
</dbReference>
<protein>
    <submittedName>
        <fullName evidence="3">Tail fiber protein</fullName>
    </submittedName>
</protein>
<dbReference type="InterPro" id="IPR037053">
    <property type="entry name" value="Phage_tail_collar_dom_sf"/>
</dbReference>
<comment type="caution">
    <text evidence="3">The sequence shown here is derived from an EMBL/GenBank/DDBJ whole genome shotgun (WGS) entry which is preliminary data.</text>
</comment>
<feature type="region of interest" description="Disordered" evidence="1">
    <location>
        <begin position="102"/>
        <end position="122"/>
    </location>
</feature>
<reference evidence="3 4" key="2">
    <citation type="journal article" date="2023" name="Plant Pathol.">
        <title>Dismantling and reorganizing Pseudomonas marginalis sensu#lato.</title>
        <authorList>
            <person name="Sawada H."/>
            <person name="Fujikawa T."/>
            <person name="Satou M."/>
        </authorList>
    </citation>
    <scope>NUCLEOTIDE SEQUENCE [LARGE SCALE GENOMIC DNA]</scope>
    <source>
        <strain evidence="3 4">MAFF 302030</strain>
    </source>
</reference>
<sequence>MSEAYLGEIRMFAGNFAPVNWAMCDGAVLPISTYEALFTVLGTTYGGNGITTFGLPDYRGRLPIGQGTGPGLTSRVLAQTLGTEAVTLTSANTPAHSHTFTVSTTPATSATPTPPAPAAPSSQTFGEFVPAGVIKGLYSAGTGTTAPVSLNPGFLDPALGTGAVAPHSNLMGTLAINYIICLAGIYPTRP</sequence>
<evidence type="ECO:0000313" key="3">
    <source>
        <dbReference type="EMBL" id="MCK9800851.1"/>
    </source>
</evidence>
<dbReference type="Proteomes" id="UP001155059">
    <property type="component" value="Unassembled WGS sequence"/>
</dbReference>
<dbReference type="RefSeq" id="WP_268266511.1">
    <property type="nucleotide sequence ID" value="NZ_JALQCW010000072.1"/>
</dbReference>
<evidence type="ECO:0000259" key="2">
    <source>
        <dbReference type="Pfam" id="PF07484"/>
    </source>
</evidence>
<feature type="domain" description="Phage tail collar" evidence="2">
    <location>
        <begin position="7"/>
        <end position="63"/>
    </location>
</feature>
<proteinExistence type="predicted"/>